<dbReference type="InterPro" id="IPR036291">
    <property type="entry name" value="NAD(P)-bd_dom_sf"/>
</dbReference>
<dbReference type="STRING" id="1759059.ATE48_08510"/>
<organism evidence="7 8">
    <name type="scientific">Candidatus Viadribacter manganicus</name>
    <dbReference type="NCBI Taxonomy" id="1759059"/>
    <lineage>
        <taxon>Bacteria</taxon>
        <taxon>Pseudomonadati</taxon>
        <taxon>Pseudomonadota</taxon>
        <taxon>Alphaproteobacteria</taxon>
        <taxon>Hyphomonadales</taxon>
        <taxon>Hyphomonadaceae</taxon>
        <taxon>Candidatus Viadribacter</taxon>
    </lineage>
</organism>
<accession>A0A1B1AHD0</accession>
<dbReference type="InterPro" id="IPR049062">
    <property type="entry name" value="NAD_Glu_DH_ACT2"/>
</dbReference>
<dbReference type="Pfam" id="PF05088">
    <property type="entry name" value="Bac_GDH_CD"/>
    <property type="match status" value="1"/>
</dbReference>
<reference evidence="7 8" key="1">
    <citation type="submission" date="2015-11" db="EMBL/GenBank/DDBJ databases">
        <title>Whole-Genome Sequence of Candidatus Oderbacter manganicum from the National Park Lower Oder Valley, Germany.</title>
        <authorList>
            <person name="Braun B."/>
            <person name="Liere K."/>
            <person name="Szewzyk U."/>
        </authorList>
    </citation>
    <scope>NUCLEOTIDE SEQUENCE [LARGE SCALE GENOMIC DNA]</scope>
    <source>
        <strain evidence="7 8">OTSz_A_272</strain>
    </source>
</reference>
<dbReference type="Proteomes" id="UP000092498">
    <property type="component" value="Chromosome"/>
</dbReference>
<dbReference type="InterPro" id="IPR028971">
    <property type="entry name" value="NAD-GDH_cat"/>
</dbReference>
<proteinExistence type="predicted"/>
<dbReference type="SUPFAM" id="SSF53223">
    <property type="entry name" value="Aminoacid dehydrogenase-like, N-terminal domain"/>
    <property type="match status" value="1"/>
</dbReference>
<dbReference type="SUPFAM" id="SSF51735">
    <property type="entry name" value="NAD(P)-binding Rossmann-fold domains"/>
    <property type="match status" value="1"/>
</dbReference>
<name>A0A1B1AHD0_9PROT</name>
<feature type="domain" description="NAD-glutamate dehydrogenase N-terminal ACT1" evidence="4">
    <location>
        <begin position="42"/>
        <end position="139"/>
    </location>
</feature>
<dbReference type="InterPro" id="IPR049059">
    <property type="entry name" value="NAD_Glu_DH_HM1"/>
</dbReference>
<dbReference type="InterPro" id="IPR046346">
    <property type="entry name" value="Aminoacid_DH-like_N_sf"/>
</dbReference>
<dbReference type="Pfam" id="PF21074">
    <property type="entry name" value="GDH_C"/>
    <property type="match status" value="1"/>
</dbReference>
<evidence type="ECO:0000259" key="5">
    <source>
        <dbReference type="Pfam" id="PF21076"/>
    </source>
</evidence>
<dbReference type="Pfam" id="PF21078">
    <property type="entry name" value="GDH_HM3"/>
    <property type="match status" value="1"/>
</dbReference>
<dbReference type="PANTHER" id="PTHR43403">
    <property type="entry name" value="NAD-SPECIFIC GLUTAMATE DEHYDROGENASE"/>
    <property type="match status" value="1"/>
</dbReference>
<evidence type="ECO:0000256" key="1">
    <source>
        <dbReference type="ARBA" id="ARBA00023002"/>
    </source>
</evidence>
<dbReference type="InterPro" id="IPR024727">
    <property type="entry name" value="NAD_Glu_DH_N_ACT1"/>
</dbReference>
<dbReference type="GO" id="GO:0006538">
    <property type="term" value="P:L-glutamate catabolic process"/>
    <property type="evidence" value="ECO:0007669"/>
    <property type="project" value="InterPro"/>
</dbReference>
<dbReference type="EMBL" id="CP013244">
    <property type="protein sequence ID" value="ANP45958.1"/>
    <property type="molecule type" value="Genomic_DNA"/>
</dbReference>
<dbReference type="PIRSF" id="PIRSF036761">
    <property type="entry name" value="GDH_Mll4104"/>
    <property type="match status" value="1"/>
</dbReference>
<dbReference type="OrthoDB" id="9758052at2"/>
<evidence type="ECO:0000259" key="6">
    <source>
        <dbReference type="Pfam" id="PF21077"/>
    </source>
</evidence>
<evidence type="ECO:0000313" key="7">
    <source>
        <dbReference type="EMBL" id="ANP45958.1"/>
    </source>
</evidence>
<keyword evidence="8" id="KW-1185">Reference proteome</keyword>
<evidence type="ECO:0000313" key="8">
    <source>
        <dbReference type="Proteomes" id="UP000092498"/>
    </source>
</evidence>
<dbReference type="InterPro" id="IPR049056">
    <property type="entry name" value="NAD_Glu_DH_HM3"/>
</dbReference>
<gene>
    <name evidence="7" type="ORF">ATE48_08510</name>
</gene>
<dbReference type="GO" id="GO:0004352">
    <property type="term" value="F:glutamate dehydrogenase (NAD+) activity"/>
    <property type="evidence" value="ECO:0007669"/>
    <property type="project" value="InterPro"/>
</dbReference>
<keyword evidence="1" id="KW-0560">Oxidoreductase</keyword>
<feature type="domain" description="NAD-glutamate dehydrogenase ACT2" evidence="5">
    <location>
        <begin position="402"/>
        <end position="491"/>
    </location>
</feature>
<sequence length="1625" mass="180218">MDAAAARQELPKTADQFVDQAAKGPWPAFRANGAIDSAAEMFLRGLYEDASDDELGDLSVEDFAALAHDFWIWRAERECDEQCIRLRHGVGVGGKHLDRDILEIAGPDMPFLVDSVMGELADQGIPSLAMFHPLAPSAKGKGRDSLIQIHVPTLSAQKSKELLHGVRASLADVRDSVGDFQAMRKRMLDCANELEKAKSNAAPSDVAEGVELLRWLAADKFTFLGARDYQYVRDAKGGFTPHEPDIIEGTCLGVLRDMDRYVLRTTAEPMVLTPELKRLVTEPTPLIVAKSTLRARVHRRATADYVGVKRYNDQGEAIGEVRFVGLFTSESFTEPTRNIPVLRRKVQWVMDQAGFAPGGHNAKTLRKIIEYYPREELWQISREELSEIARGVLHLLDRPRARVFLRRDRFNRFATALAYIPKDRYDTDVRVGAGEVIARAFGGHVESFQPQLGEGQLARVLFVIGDIDKKRANPDERQLDADIAALTRTWDDDYTRSLLRSDRFDLGAREEASNRFSGAFTAAYRERYSVDEALIDTAEIMSARDDETIRARAYRRPGDATNIMRCKFYARGDVLALSATVPILENMGLFVDSEVNFELQLQADSFHTAQRIHVHDIECRSADGKPIDLERAGPLFEQAFTAVWTGKAESDGFNKLILALPCSWREAALIRALARYRQQTGLDPTQAMQEQALANNTRIAALILAFFKARFDPNLPESHETRVARSSKLEFMIEAKLKEVVSLDEDRALRRIAQLVKAILRTNYYQIGRDEQPKPYMSFKIDSHAVAELPAPKPYREIWVASPQVEGVHLRFGPVARGGLRWSDRRDDFRTEVLDLVKAQQVKNAIIVPVGAKGGFFPKRLPARGAPGFQEAGVEAYKTFLRGLLDITDNIKGDEIVPPLDVERWDDNDPYLVVAADKGTATFSDIANGISAEYGHWLGDAFASGGSVGYDHKAMGITAKGAWEAVKRHFREIGKNIQEEEFTVVGVGDMSGDVFGNGMLLSRKIRLLAAFDHRDIFIDPNPADCEKSFVERKRLFDTPRTSWQDYDKKLISKGGGVFSRSLKSIDVSPEIAALTGLDRPSVTPVELMSALLKSECELLWFGGIGAYLKARSEPNSDVGDKANDSIRVDAEDVRAQVVGEGANLGVTQKGRIAFARNGGRINTDAIDNSAGVDTSDHEVNIKILLADAIRSGALKEDKRDKLLESMTDEVGALVLMNNYDQTGAISIAQASAVNDLDSHERFIQRLEAEGKLSRRVEGLPLTSEFAALRTAKIGLTRPELAKLVAYSKINLFDAVVASSAPDDPAFAEPLKEYFPRELRKFETQMQRHRLRREIIATQLADDLVNRCGPSFVDRIKEISRARTVTVALSFEAARRIFELEDLVDRINALDNKTPAAAQIALHQRVGGALRRAVTYLARNAGFESDKAPTVLDVVARYLEPVRGQRATILEDLSKIEKDRVAVRRSSLLELGAPDDLAYEAALLSPLTLSLDVADLARDTGWPLHTASTLHCVIGAELGLDALRDSATNMKLEQHWDRLVVRRTAGDFGEAQLKLAEAAARAIGAPPKDADVAWVTEAARQWLTSLGQPVHRARSAFAELDGQGPWTFAKLMLISAEFNALVAAVR</sequence>
<dbReference type="InterPro" id="IPR007780">
    <property type="entry name" value="NAD_Glu_DH_bac"/>
</dbReference>
<dbReference type="PANTHER" id="PTHR43403:SF1">
    <property type="entry name" value="NAD-SPECIFIC GLUTAMATE DEHYDROGENASE"/>
    <property type="match status" value="1"/>
</dbReference>
<dbReference type="Gene3D" id="3.40.50.720">
    <property type="entry name" value="NAD(P)-binding Rossmann-like Domain"/>
    <property type="match status" value="1"/>
</dbReference>
<dbReference type="Pfam" id="PF21077">
    <property type="entry name" value="GDH_ACT3"/>
    <property type="match status" value="1"/>
</dbReference>
<feature type="domain" description="NAD-glutamate dehydrogenase ACT3" evidence="6">
    <location>
        <begin position="549"/>
        <end position="631"/>
    </location>
</feature>
<feature type="domain" description="NAD-specific glutamate dehydrogenase C-terminal" evidence="3">
    <location>
        <begin position="1274"/>
        <end position="1617"/>
    </location>
</feature>
<dbReference type="KEGG" id="cbot:ATE48_08510"/>
<dbReference type="GO" id="GO:0004069">
    <property type="term" value="F:L-aspartate:2-oxoglutarate aminotransferase activity"/>
    <property type="evidence" value="ECO:0007669"/>
    <property type="project" value="InterPro"/>
</dbReference>
<feature type="domain" description="NAD-glutamate dehydrogenase catalytic" evidence="2">
    <location>
        <begin position="733"/>
        <end position="1227"/>
    </location>
</feature>
<dbReference type="InterPro" id="IPR048381">
    <property type="entry name" value="GDH_C"/>
</dbReference>
<evidence type="ECO:0000259" key="3">
    <source>
        <dbReference type="Pfam" id="PF21074"/>
    </source>
</evidence>
<dbReference type="RefSeq" id="WP_066770125.1">
    <property type="nucleotide sequence ID" value="NZ_CP013244.1"/>
</dbReference>
<dbReference type="Pfam" id="PF21075">
    <property type="entry name" value="GDH_ACT1"/>
    <property type="match status" value="1"/>
</dbReference>
<dbReference type="InParanoid" id="A0A1B1AHD0"/>
<dbReference type="Pfam" id="PF21076">
    <property type="entry name" value="GDH_ACT2"/>
    <property type="match status" value="1"/>
</dbReference>
<evidence type="ECO:0000259" key="2">
    <source>
        <dbReference type="Pfam" id="PF05088"/>
    </source>
</evidence>
<protein>
    <submittedName>
        <fullName evidence="7">Uncharacterized protein</fullName>
    </submittedName>
</protein>
<dbReference type="Pfam" id="PF21073">
    <property type="entry name" value="GDH_HM1"/>
    <property type="match status" value="1"/>
</dbReference>
<dbReference type="InterPro" id="IPR049064">
    <property type="entry name" value="NAD_Glu_DH_ACT3"/>
</dbReference>
<evidence type="ECO:0000259" key="4">
    <source>
        <dbReference type="Pfam" id="PF21075"/>
    </source>
</evidence>